<dbReference type="InterPro" id="IPR036188">
    <property type="entry name" value="FAD/NAD-bd_sf"/>
</dbReference>
<dbReference type="InterPro" id="IPR000447">
    <property type="entry name" value="G3P_DH_FAD-dep"/>
</dbReference>
<dbReference type="EnsemblProtists" id="EOD13587">
    <property type="protein sequence ID" value="EOD13587"/>
    <property type="gene ID" value="EMIHUDRAFT_451999"/>
</dbReference>
<evidence type="ECO:0000259" key="10">
    <source>
        <dbReference type="PROSITE" id="PS50222"/>
    </source>
</evidence>
<dbReference type="Gene3D" id="1.10.8.870">
    <property type="entry name" value="Alpha-glycerophosphate oxidase, cap domain"/>
    <property type="match status" value="1"/>
</dbReference>
<keyword evidence="12" id="KW-1185">Reference proteome</keyword>
<dbReference type="eggNOG" id="KOG1577">
    <property type="taxonomic scope" value="Eukaryota"/>
</dbReference>
<keyword evidence="9" id="KW-0560">Oxidoreductase</keyword>
<dbReference type="SUPFAM" id="SSF51905">
    <property type="entry name" value="FAD/NAD(P)-binding domain"/>
    <property type="match status" value="2"/>
</dbReference>
<dbReference type="Pfam" id="PF00248">
    <property type="entry name" value="Aldo_ket_red"/>
    <property type="match status" value="1"/>
</dbReference>
<dbReference type="Gene3D" id="1.10.238.10">
    <property type="entry name" value="EF-hand"/>
    <property type="match status" value="1"/>
</dbReference>
<dbReference type="CDD" id="cd19071">
    <property type="entry name" value="AKR_AKR1-5-like"/>
    <property type="match status" value="1"/>
</dbReference>
<dbReference type="PRINTS" id="PR01001">
    <property type="entry name" value="FADG3PDH"/>
</dbReference>
<evidence type="ECO:0000256" key="1">
    <source>
        <dbReference type="ARBA" id="ARBA00001974"/>
    </source>
</evidence>
<dbReference type="Proteomes" id="UP000013827">
    <property type="component" value="Unassembled WGS sequence"/>
</dbReference>
<evidence type="ECO:0000256" key="8">
    <source>
        <dbReference type="ARBA" id="ARBA00022946"/>
    </source>
</evidence>
<dbReference type="Pfam" id="PF16901">
    <property type="entry name" value="DAO_C"/>
    <property type="match status" value="1"/>
</dbReference>
<dbReference type="EC" id="1.1.5.3" evidence="4"/>
<dbReference type="RefSeq" id="XP_005766016.1">
    <property type="nucleotide sequence ID" value="XM_005765959.1"/>
</dbReference>
<dbReference type="Gene3D" id="3.50.50.60">
    <property type="entry name" value="FAD/NAD(P)-binding domain"/>
    <property type="match status" value="2"/>
</dbReference>
<dbReference type="PANTHER" id="PTHR11985">
    <property type="entry name" value="GLYCEROL-3-PHOSPHATE DEHYDROGENASE"/>
    <property type="match status" value="1"/>
</dbReference>
<keyword evidence="5" id="KW-0285">Flavoprotein</keyword>
<dbReference type="PROSITE" id="PS00978">
    <property type="entry name" value="FAD_G3PDH_2"/>
    <property type="match status" value="1"/>
</dbReference>
<dbReference type="PROSITE" id="PS50222">
    <property type="entry name" value="EF_HAND_2"/>
    <property type="match status" value="2"/>
</dbReference>
<evidence type="ECO:0000256" key="5">
    <source>
        <dbReference type="ARBA" id="ARBA00022630"/>
    </source>
</evidence>
<proteinExistence type="inferred from homology"/>
<dbReference type="GO" id="GO:0006072">
    <property type="term" value="P:glycerol-3-phosphate metabolic process"/>
    <property type="evidence" value="ECO:0007669"/>
    <property type="project" value="InterPro"/>
</dbReference>
<dbReference type="Gene3D" id="3.20.20.100">
    <property type="entry name" value="NADP-dependent oxidoreductase domain"/>
    <property type="match status" value="1"/>
</dbReference>
<dbReference type="GO" id="GO:0004368">
    <property type="term" value="F:glycerol-3-phosphate dehydrogenase (quinone) activity"/>
    <property type="evidence" value="ECO:0007669"/>
    <property type="project" value="UniProtKB-EC"/>
</dbReference>
<evidence type="ECO:0000256" key="4">
    <source>
        <dbReference type="ARBA" id="ARBA00013029"/>
    </source>
</evidence>
<name>A0A0D3IQQ2_EMIH1</name>
<comment type="cofactor">
    <cofactor evidence="1">
        <name>FAD</name>
        <dbReference type="ChEBI" id="CHEBI:57692"/>
    </cofactor>
</comment>
<dbReference type="InterPro" id="IPR006076">
    <property type="entry name" value="FAD-dep_OxRdtase"/>
</dbReference>
<dbReference type="InterPro" id="IPR031656">
    <property type="entry name" value="DAO_C"/>
</dbReference>
<dbReference type="PANTHER" id="PTHR11985:SF15">
    <property type="entry name" value="GLYCEROL-3-PHOSPHATE DEHYDROGENASE, MITOCHONDRIAL"/>
    <property type="match status" value="1"/>
</dbReference>
<dbReference type="Pfam" id="PF13499">
    <property type="entry name" value="EF-hand_7"/>
    <property type="match status" value="1"/>
</dbReference>
<evidence type="ECO:0000313" key="12">
    <source>
        <dbReference type="Proteomes" id="UP000013827"/>
    </source>
</evidence>
<evidence type="ECO:0000256" key="9">
    <source>
        <dbReference type="ARBA" id="ARBA00023002"/>
    </source>
</evidence>
<accession>A0A0D3IQQ2</accession>
<reference evidence="11" key="2">
    <citation type="submission" date="2024-10" db="UniProtKB">
        <authorList>
            <consortium name="EnsemblProtists"/>
        </authorList>
    </citation>
    <scope>IDENTIFICATION</scope>
</reference>
<dbReference type="GO" id="GO:0005509">
    <property type="term" value="F:calcium ion binding"/>
    <property type="evidence" value="ECO:0007669"/>
    <property type="project" value="InterPro"/>
</dbReference>
<dbReference type="InterPro" id="IPR018247">
    <property type="entry name" value="EF_Hand_1_Ca_BS"/>
</dbReference>
<evidence type="ECO:0000256" key="6">
    <source>
        <dbReference type="ARBA" id="ARBA00022827"/>
    </source>
</evidence>
<feature type="domain" description="EF-hand" evidence="10">
    <location>
        <begin position="429"/>
        <end position="454"/>
    </location>
</feature>
<organism evidence="11 12">
    <name type="scientific">Emiliania huxleyi (strain CCMP1516)</name>
    <dbReference type="NCBI Taxonomy" id="280463"/>
    <lineage>
        <taxon>Eukaryota</taxon>
        <taxon>Haptista</taxon>
        <taxon>Haptophyta</taxon>
        <taxon>Prymnesiophyceae</taxon>
        <taxon>Isochrysidales</taxon>
        <taxon>Noelaerhabdaceae</taxon>
        <taxon>Emiliania</taxon>
    </lineage>
</organism>
<reference evidence="12" key="1">
    <citation type="journal article" date="2013" name="Nature">
        <title>Pan genome of the phytoplankton Emiliania underpins its global distribution.</title>
        <authorList>
            <person name="Read B.A."/>
            <person name="Kegel J."/>
            <person name="Klute M.J."/>
            <person name="Kuo A."/>
            <person name="Lefebvre S.C."/>
            <person name="Maumus F."/>
            <person name="Mayer C."/>
            <person name="Miller J."/>
            <person name="Monier A."/>
            <person name="Salamov A."/>
            <person name="Young J."/>
            <person name="Aguilar M."/>
            <person name="Claverie J.M."/>
            <person name="Frickenhaus S."/>
            <person name="Gonzalez K."/>
            <person name="Herman E.K."/>
            <person name="Lin Y.C."/>
            <person name="Napier J."/>
            <person name="Ogata H."/>
            <person name="Sarno A.F."/>
            <person name="Shmutz J."/>
            <person name="Schroeder D."/>
            <person name="de Vargas C."/>
            <person name="Verret F."/>
            <person name="von Dassow P."/>
            <person name="Valentin K."/>
            <person name="Van de Peer Y."/>
            <person name="Wheeler G."/>
            <person name="Dacks J.B."/>
            <person name="Delwiche C.F."/>
            <person name="Dyhrman S.T."/>
            <person name="Glockner G."/>
            <person name="John U."/>
            <person name="Richards T."/>
            <person name="Worden A.Z."/>
            <person name="Zhang X."/>
            <person name="Grigoriev I.V."/>
            <person name="Allen A.E."/>
            <person name="Bidle K."/>
            <person name="Borodovsky M."/>
            <person name="Bowler C."/>
            <person name="Brownlee C."/>
            <person name="Cock J.M."/>
            <person name="Elias M."/>
            <person name="Gladyshev V.N."/>
            <person name="Groth M."/>
            <person name="Guda C."/>
            <person name="Hadaegh A."/>
            <person name="Iglesias-Rodriguez M.D."/>
            <person name="Jenkins J."/>
            <person name="Jones B.M."/>
            <person name="Lawson T."/>
            <person name="Leese F."/>
            <person name="Lindquist E."/>
            <person name="Lobanov A."/>
            <person name="Lomsadze A."/>
            <person name="Malik S.B."/>
            <person name="Marsh M.E."/>
            <person name="Mackinder L."/>
            <person name="Mock T."/>
            <person name="Mueller-Roeber B."/>
            <person name="Pagarete A."/>
            <person name="Parker M."/>
            <person name="Probert I."/>
            <person name="Quesneville H."/>
            <person name="Raines C."/>
            <person name="Rensing S.A."/>
            <person name="Riano-Pachon D.M."/>
            <person name="Richier S."/>
            <person name="Rokitta S."/>
            <person name="Shiraiwa Y."/>
            <person name="Soanes D.M."/>
            <person name="van der Giezen M."/>
            <person name="Wahlund T.M."/>
            <person name="Williams B."/>
            <person name="Wilson W."/>
            <person name="Wolfe G."/>
            <person name="Wurch L.L."/>
        </authorList>
    </citation>
    <scope>NUCLEOTIDE SEQUENCE</scope>
</reference>
<dbReference type="InterPro" id="IPR002048">
    <property type="entry name" value="EF_hand_dom"/>
</dbReference>
<dbReference type="CDD" id="cd00051">
    <property type="entry name" value="EFh"/>
    <property type="match status" value="1"/>
</dbReference>
<dbReference type="AlphaFoldDB" id="A0A0D3IQQ2"/>
<evidence type="ECO:0000313" key="11">
    <source>
        <dbReference type="EnsemblProtists" id="EOD13587"/>
    </source>
</evidence>
<dbReference type="Pfam" id="PF01266">
    <property type="entry name" value="DAO"/>
    <property type="match status" value="1"/>
</dbReference>
<dbReference type="InterPro" id="IPR038299">
    <property type="entry name" value="DAO_C_sf"/>
</dbReference>
<evidence type="ECO:0000256" key="2">
    <source>
        <dbReference type="ARBA" id="ARBA00004745"/>
    </source>
</evidence>
<dbReference type="InterPro" id="IPR011992">
    <property type="entry name" value="EF-hand-dom_pair"/>
</dbReference>
<dbReference type="STRING" id="2903.R1BV31"/>
<feature type="domain" description="EF-hand" evidence="10">
    <location>
        <begin position="459"/>
        <end position="494"/>
    </location>
</feature>
<dbReference type="GO" id="GO:0005739">
    <property type="term" value="C:mitochondrion"/>
    <property type="evidence" value="ECO:0007669"/>
    <property type="project" value="TreeGrafter"/>
</dbReference>
<dbReference type="GeneID" id="17259668"/>
<keyword evidence="6" id="KW-0274">FAD</keyword>
<evidence type="ECO:0000256" key="3">
    <source>
        <dbReference type="ARBA" id="ARBA00007330"/>
    </source>
</evidence>
<protein>
    <recommendedName>
        <fullName evidence="4">glycerol-3-phosphate dehydrogenase</fullName>
        <ecNumber evidence="4">1.1.5.3</ecNumber>
    </recommendedName>
</protein>
<dbReference type="SUPFAM" id="SSF47473">
    <property type="entry name" value="EF-hand"/>
    <property type="match status" value="1"/>
</dbReference>
<dbReference type="HOGENOM" id="CLU_365029_0_0_1"/>
<dbReference type="PaxDb" id="2903-EOD13587"/>
<comment type="pathway">
    <text evidence="2">Polyol metabolism; glycerol degradation.</text>
</comment>
<sequence length="765" mass="84294">MRRARRVAAPAAACVAAKVAWDLSRPAAAESSGDGPVVRRSSVTDDVKWRGIAWSPRGVPEREHQIEALKSGKPFDVLVIGAGATGCGVTLDAATRGLKTACVDKGDFACETSSRSSKLLWGGSKYIATAAASLFSWGTLSDPIGAVKAFYSEMKMVYNCHQERTFMMETHPHLVNWIPLAIPIREWHPAPRCSVHTLLATIMWEPVLDHPLFMILPLIAPLFTKFYDSLSFFHCPPSYADDLKYCAVLHEGQHNDAAAGAVWYRICFITGGKWTTYREMAEDTVNRVIKEKGFKDVGPCVTRHLPLIGSENFKPGYRGLRSKTKEPLHRRDVAEHLVRAYGWRALDISCGVFAAGYPFIEEEVEYCCGEYCRSVKDMLSLRMRLAYINSEAAKEAATAYMNEFGGPVPDKSGAKLRSATLSSGALGVAELDADGSGYLDMREVGQAASRLGFPFANSKEPSELTASFELMDSTKSGRITEPEFVEWWNGKGDSFHKQLHDSLKAPLHAPWPRERTYELVLAALRAGFRGIDTACQPKHYDEAAVGAALETSGLRRADLYVQTKYTPLAGQDPDRLPYDAAAEVEEQVKQSVAASLRNLRTDYLDCLLLHSPLPSHEQTLRAWRQMEAHVAAGEARALGLSNQYDAAALERLCEEASVKPSVVQNRFVEEHGRHDVAVRAVCERHGVRYQAFWALTGNRRILQGRAVREVAKAHGASAEQVWLSFVQALGITPLSGTTDPNHMAQDLALPALSAAEVERLQHLIG</sequence>
<evidence type="ECO:0000256" key="7">
    <source>
        <dbReference type="ARBA" id="ARBA00022837"/>
    </source>
</evidence>
<dbReference type="eggNOG" id="KOG0042">
    <property type="taxonomic scope" value="Eukaryota"/>
</dbReference>
<dbReference type="KEGG" id="ehx:EMIHUDRAFT_451999"/>
<keyword evidence="7" id="KW-0106">Calcium</keyword>
<dbReference type="InterPro" id="IPR023210">
    <property type="entry name" value="NADP_OxRdtase_dom"/>
</dbReference>
<comment type="similarity">
    <text evidence="3">Belongs to the FAD-dependent glycerol-3-phosphate dehydrogenase family.</text>
</comment>
<dbReference type="SUPFAM" id="SSF51430">
    <property type="entry name" value="NAD(P)-linked oxidoreductase"/>
    <property type="match status" value="1"/>
</dbReference>
<keyword evidence="8" id="KW-0809">Transit peptide</keyword>
<dbReference type="InterPro" id="IPR036812">
    <property type="entry name" value="NAD(P)_OxRdtase_dom_sf"/>
</dbReference>
<dbReference type="PROSITE" id="PS00018">
    <property type="entry name" value="EF_HAND_1"/>
    <property type="match status" value="1"/>
</dbReference>